<dbReference type="EMBL" id="SWLB01000025">
    <property type="protein sequence ID" value="KAF3322465.1"/>
    <property type="molecule type" value="Genomic_DNA"/>
</dbReference>
<gene>
    <name evidence="2" type="ORF">FCM35_KLT13606</name>
</gene>
<evidence type="ECO:0000313" key="2">
    <source>
        <dbReference type="EMBL" id="KAF3322465.1"/>
    </source>
</evidence>
<organism evidence="2 3">
    <name type="scientific">Carex littledalei</name>
    <dbReference type="NCBI Taxonomy" id="544730"/>
    <lineage>
        <taxon>Eukaryota</taxon>
        <taxon>Viridiplantae</taxon>
        <taxon>Streptophyta</taxon>
        <taxon>Embryophyta</taxon>
        <taxon>Tracheophyta</taxon>
        <taxon>Spermatophyta</taxon>
        <taxon>Magnoliopsida</taxon>
        <taxon>Liliopsida</taxon>
        <taxon>Poales</taxon>
        <taxon>Cyperaceae</taxon>
        <taxon>Cyperoideae</taxon>
        <taxon>Cariceae</taxon>
        <taxon>Carex</taxon>
        <taxon>Carex subgen. Euthyceras</taxon>
    </lineage>
</organism>
<protein>
    <submittedName>
        <fullName evidence="2">Uncharacterized protein</fullName>
    </submittedName>
</protein>
<dbReference type="Proteomes" id="UP000623129">
    <property type="component" value="Unassembled WGS sequence"/>
</dbReference>
<evidence type="ECO:0000256" key="1">
    <source>
        <dbReference type="SAM" id="MobiDB-lite"/>
    </source>
</evidence>
<dbReference type="OrthoDB" id="584049at2759"/>
<feature type="region of interest" description="Disordered" evidence="1">
    <location>
        <begin position="57"/>
        <end position="86"/>
    </location>
</feature>
<comment type="caution">
    <text evidence="2">The sequence shown here is derived from an EMBL/GenBank/DDBJ whole genome shotgun (WGS) entry which is preliminary data.</text>
</comment>
<dbReference type="AlphaFoldDB" id="A0A833QAD2"/>
<evidence type="ECO:0000313" key="3">
    <source>
        <dbReference type="Proteomes" id="UP000623129"/>
    </source>
</evidence>
<proteinExistence type="predicted"/>
<keyword evidence="3" id="KW-1185">Reference proteome</keyword>
<sequence>MDQQEMIDTEGWTEERHAAFLNWMEESFVHRMFSPKSKKATGFWPSQQCSPATCRDLPLNRLIPDSATESTGDSRPRPSRLLVESGNRDLVVVASTNRSRMTKRVLSQVDASYDQVVPQLGGARDISKKKKRR</sequence>
<reference evidence="2" key="1">
    <citation type="submission" date="2020-01" db="EMBL/GenBank/DDBJ databases">
        <title>Genome sequence of Kobresia littledalei, the first chromosome-level genome in the family Cyperaceae.</title>
        <authorList>
            <person name="Qu G."/>
        </authorList>
    </citation>
    <scope>NUCLEOTIDE SEQUENCE</scope>
    <source>
        <strain evidence="2">C.B.Clarke</strain>
        <tissue evidence="2">Leaf</tissue>
    </source>
</reference>
<accession>A0A833QAD2</accession>
<name>A0A833QAD2_9POAL</name>